<dbReference type="RefSeq" id="WP_237091444.1">
    <property type="nucleotide sequence ID" value="NZ_CP116766.1"/>
</dbReference>
<evidence type="ECO:0000256" key="3">
    <source>
        <dbReference type="ARBA" id="ARBA00022448"/>
    </source>
</evidence>
<evidence type="ECO:0000256" key="1">
    <source>
        <dbReference type="ARBA" id="ARBA00004571"/>
    </source>
</evidence>
<keyword evidence="17" id="KW-1185">Reference proteome</keyword>
<dbReference type="SUPFAM" id="SSF56935">
    <property type="entry name" value="Porins"/>
    <property type="match status" value="1"/>
</dbReference>
<evidence type="ECO:0000256" key="8">
    <source>
        <dbReference type="ARBA" id="ARBA00023136"/>
    </source>
</evidence>
<evidence type="ECO:0000259" key="14">
    <source>
        <dbReference type="Pfam" id="PF00593"/>
    </source>
</evidence>
<evidence type="ECO:0000256" key="6">
    <source>
        <dbReference type="ARBA" id="ARBA00022729"/>
    </source>
</evidence>
<keyword evidence="7 12" id="KW-0798">TonB box</keyword>
<sequence length="950" mass="107612">MTYPTHFKMKLLALLLLAPAGAVCAEEVATHELQTVNVVAKPKKLTKKTKEVTGLGKIVKDSEQLNRQQVLGVRDLVRYDPGVSTVEQGRGGTSGFSIRGVDKNRVLIAVDGIAQIQSYADTTSDSGGSGSINEVEIENISAVEISKGSNGAEVGSGGLGGSVNYTTKDVGDIISGDKPWGLNSKSVYSSRDKRAAQTLSAAFRQNGWEGLVQYTRRQGHEPSIHRDAGNFTQTVSKQSFYENKYDLSQPNTEYGNNLFRFEDCTSSDCIRHTVKPTVDVVDLGNRDLNNSPLSPDEEKQRQAMLHPKETLSANQYTGSNRIRPNPMEYQTDSWLTRLGYRFSPNHYLGWLNENTTQHYDSRDMHYAAYYRPNTDLYKLGKPLASVDGFDKNANNNKGVWYNTPAEGFAGLQWAKARFLEEKHRKNRNGIVYRYENKEKDSWADQFELAFDRQNIRLDTGTVYAQCSAYPNYATLADCEAGADKPGSSLSKENVRYRETHNVVQAKWQKQLRFDWSKHNLQVTAGYDDFDSSFNKTIFNTDVYQRFEHTGKEKTEINGKPYLVDIYRKLDPLVVSGEYCQDNNVDTCRREPISGSNRYIALRNNMSFGKYLDWGVGLRYDRYAFKTADVAIRSKTYNNVSWNTGIVVKPNRHWSLSYRIGNGFRVPSFQDLYGFSVPGQERGSKYKYIADLKPEKSLNQEIGLNLKGDFGYLEAGIFNSRYRDLIAYANSSNKPETAKLCGFDPQDTTFIGCTGNFNLQNADLKGINLNAHLDLNGMWQKMPEGLSLNVAYNRIKAKKLFINHEEQFSYVSDYPLETIQPSRYVVGLNYDSPSDKWGVTVNGTYSKAKDPSELLNKISTQRTSGRYESSRSLTQARPLPWYTFDVVGYYRPWKQATLRFGVYNLMNYRYLTWETLRQTSVNTAAQAPAGSNYKRYAAPGRNFILGFEMKF</sequence>
<evidence type="ECO:0000256" key="13">
    <source>
        <dbReference type="SAM" id="SignalP"/>
    </source>
</evidence>
<dbReference type="Gene3D" id="2.170.130.10">
    <property type="entry name" value="TonB-dependent receptor, plug domain"/>
    <property type="match status" value="1"/>
</dbReference>
<dbReference type="NCBIfam" id="TIGR01786">
    <property type="entry name" value="TonB-hemlactrns"/>
    <property type="match status" value="1"/>
</dbReference>
<dbReference type="CDD" id="cd01347">
    <property type="entry name" value="ligand_gated_channel"/>
    <property type="match status" value="1"/>
</dbReference>
<reference evidence="16 17" key="1">
    <citation type="submission" date="2023-01" db="EMBL/GenBank/DDBJ databases">
        <authorList>
            <person name="Yang C."/>
        </authorList>
    </citation>
    <scope>NUCLEOTIDE SEQUENCE [LARGE SCALE GENOMIC DNA]</scope>
    <source>
        <strain evidence="16 17">ZJ106</strain>
    </source>
</reference>
<dbReference type="InterPro" id="IPR012910">
    <property type="entry name" value="Plug_dom"/>
</dbReference>
<dbReference type="InterPro" id="IPR037066">
    <property type="entry name" value="Plug_dom_sf"/>
</dbReference>
<keyword evidence="6 13" id="KW-0732">Signal</keyword>
<evidence type="ECO:0000259" key="15">
    <source>
        <dbReference type="Pfam" id="PF07715"/>
    </source>
</evidence>
<dbReference type="InterPro" id="IPR000531">
    <property type="entry name" value="Beta-barrel_TonB"/>
</dbReference>
<evidence type="ECO:0000256" key="12">
    <source>
        <dbReference type="RuleBase" id="RU003357"/>
    </source>
</evidence>
<dbReference type="Pfam" id="PF00593">
    <property type="entry name" value="TonB_dep_Rec_b-barrel"/>
    <property type="match status" value="1"/>
</dbReference>
<keyword evidence="9 16" id="KW-0675">Receptor</keyword>
<dbReference type="EMBL" id="CP116766">
    <property type="protein sequence ID" value="WCL72249.1"/>
    <property type="molecule type" value="Genomic_DNA"/>
</dbReference>
<dbReference type="Pfam" id="PF07715">
    <property type="entry name" value="Plug"/>
    <property type="match status" value="1"/>
</dbReference>
<evidence type="ECO:0000256" key="5">
    <source>
        <dbReference type="ARBA" id="ARBA00022692"/>
    </source>
</evidence>
<evidence type="ECO:0000256" key="4">
    <source>
        <dbReference type="ARBA" id="ARBA00022452"/>
    </source>
</evidence>
<feature type="domain" description="TonB-dependent receptor plug" evidence="15">
    <location>
        <begin position="59"/>
        <end position="161"/>
    </location>
</feature>
<comment type="similarity">
    <text evidence="2 11 12">Belongs to the TonB-dependent receptor family.</text>
</comment>
<dbReference type="InterPro" id="IPR039426">
    <property type="entry name" value="TonB-dep_rcpt-like"/>
</dbReference>
<dbReference type="NCBIfam" id="TIGR01776">
    <property type="entry name" value="TonB-tbp-lbp"/>
    <property type="match status" value="1"/>
</dbReference>
<proteinExistence type="inferred from homology"/>
<accession>A0ABY7RLK8</accession>
<evidence type="ECO:0000256" key="7">
    <source>
        <dbReference type="ARBA" id="ARBA00023077"/>
    </source>
</evidence>
<protein>
    <submittedName>
        <fullName evidence="16">Lactoferrin/transferrin family TonB-dependent receptor</fullName>
    </submittedName>
</protein>
<evidence type="ECO:0000256" key="2">
    <source>
        <dbReference type="ARBA" id="ARBA00009810"/>
    </source>
</evidence>
<dbReference type="Proteomes" id="UP001221268">
    <property type="component" value="Chromosome"/>
</dbReference>
<evidence type="ECO:0000313" key="17">
    <source>
        <dbReference type="Proteomes" id="UP001221268"/>
    </source>
</evidence>
<feature type="domain" description="TonB-dependent receptor-like beta-barrel" evidence="14">
    <location>
        <begin position="495"/>
        <end position="904"/>
    </location>
</feature>
<dbReference type="PROSITE" id="PS52016">
    <property type="entry name" value="TONB_DEPENDENT_REC_3"/>
    <property type="match status" value="1"/>
</dbReference>
<gene>
    <name evidence="16" type="ORF">PJU73_03855</name>
</gene>
<dbReference type="PANTHER" id="PTHR30069">
    <property type="entry name" value="TONB-DEPENDENT OUTER MEMBRANE RECEPTOR"/>
    <property type="match status" value="1"/>
</dbReference>
<dbReference type="Gene3D" id="2.40.170.20">
    <property type="entry name" value="TonB-dependent receptor, beta-barrel domain"/>
    <property type="match status" value="1"/>
</dbReference>
<keyword evidence="8 11" id="KW-0472">Membrane</keyword>
<dbReference type="PANTHER" id="PTHR30069:SF54">
    <property type="entry name" value="TRANSFERRIN-BINDING PROTEIN A"/>
    <property type="match status" value="1"/>
</dbReference>
<name>A0ABY7RLK8_9NEIS</name>
<dbReference type="InterPro" id="IPR036942">
    <property type="entry name" value="Beta-barrel_TonB_sf"/>
</dbReference>
<evidence type="ECO:0000256" key="11">
    <source>
        <dbReference type="PROSITE-ProRule" id="PRU01360"/>
    </source>
</evidence>
<dbReference type="InterPro" id="IPR010949">
    <property type="entry name" value="TonB_Hb/transfer/lactofer_rcpt"/>
</dbReference>
<feature type="signal peptide" evidence="13">
    <location>
        <begin position="1"/>
        <end position="25"/>
    </location>
</feature>
<organism evidence="16 17">
    <name type="scientific">Neisseria lisongii</name>
    <dbReference type="NCBI Taxonomy" id="2912188"/>
    <lineage>
        <taxon>Bacteria</taxon>
        <taxon>Pseudomonadati</taxon>
        <taxon>Pseudomonadota</taxon>
        <taxon>Betaproteobacteria</taxon>
        <taxon>Neisseriales</taxon>
        <taxon>Neisseriaceae</taxon>
        <taxon>Neisseria</taxon>
    </lineage>
</organism>
<comment type="subcellular location">
    <subcellularLocation>
        <location evidence="1 11">Cell outer membrane</location>
        <topology evidence="1 11">Multi-pass membrane protein</topology>
    </subcellularLocation>
</comment>
<keyword evidence="10 11" id="KW-0998">Cell outer membrane</keyword>
<evidence type="ECO:0000256" key="10">
    <source>
        <dbReference type="ARBA" id="ARBA00023237"/>
    </source>
</evidence>
<evidence type="ECO:0000256" key="9">
    <source>
        <dbReference type="ARBA" id="ARBA00023170"/>
    </source>
</evidence>
<keyword evidence="4 11" id="KW-1134">Transmembrane beta strand</keyword>
<dbReference type="InterPro" id="IPR010948">
    <property type="entry name" value="TonB_lacto/transferrin_rcpt"/>
</dbReference>
<evidence type="ECO:0000313" key="16">
    <source>
        <dbReference type="EMBL" id="WCL72249.1"/>
    </source>
</evidence>
<keyword evidence="3 11" id="KW-0813">Transport</keyword>
<feature type="chain" id="PRO_5045937023" evidence="13">
    <location>
        <begin position="26"/>
        <end position="950"/>
    </location>
</feature>
<keyword evidence="5 11" id="KW-0812">Transmembrane</keyword>